<evidence type="ECO:0000259" key="5">
    <source>
        <dbReference type="PROSITE" id="PS50081"/>
    </source>
</evidence>
<name>A0AAD7U4H1_9STRA</name>
<dbReference type="GO" id="GO:0004674">
    <property type="term" value="F:protein serine/threonine kinase activity"/>
    <property type="evidence" value="ECO:0007669"/>
    <property type="project" value="UniProtKB-KW"/>
</dbReference>
<dbReference type="GO" id="GO:0005829">
    <property type="term" value="C:cytosol"/>
    <property type="evidence" value="ECO:0007669"/>
    <property type="project" value="TreeGrafter"/>
</dbReference>
<accession>A0AAD7U4H1</accession>
<dbReference type="PROSITE" id="PS50004">
    <property type="entry name" value="C2"/>
    <property type="match status" value="1"/>
</dbReference>
<dbReference type="SUPFAM" id="SSF57889">
    <property type="entry name" value="Cysteine-rich domain"/>
    <property type="match status" value="1"/>
</dbReference>
<evidence type="ECO:0000313" key="7">
    <source>
        <dbReference type="Proteomes" id="UP001230188"/>
    </source>
</evidence>
<dbReference type="PANTHER" id="PTHR22968:SF24">
    <property type="entry name" value="SERINE_THREONINE-PROTEIN KINASE"/>
    <property type="match status" value="1"/>
</dbReference>
<dbReference type="AlphaFoldDB" id="A0AAD7U4H1"/>
<organism evidence="6 7">
    <name type="scientific">Chrysophaeum taylorii</name>
    <dbReference type="NCBI Taxonomy" id="2483200"/>
    <lineage>
        <taxon>Eukaryota</taxon>
        <taxon>Sar</taxon>
        <taxon>Stramenopiles</taxon>
        <taxon>Ochrophyta</taxon>
        <taxon>Pelagophyceae</taxon>
        <taxon>Pelagomonadales</taxon>
        <taxon>Pelagomonadaceae</taxon>
        <taxon>Chrysophaeum</taxon>
    </lineage>
</organism>
<keyword evidence="1" id="KW-0479">Metal-binding</keyword>
<dbReference type="Gene3D" id="3.30.60.20">
    <property type="match status" value="1"/>
</dbReference>
<feature type="region of interest" description="Disordered" evidence="3">
    <location>
        <begin position="533"/>
        <end position="555"/>
    </location>
</feature>
<dbReference type="PROSITE" id="PS50081">
    <property type="entry name" value="ZF_DAG_PE_2"/>
    <property type="match status" value="1"/>
</dbReference>
<gene>
    <name evidence="6" type="ORF">CTAYLR_005509</name>
</gene>
<comment type="caution">
    <text evidence="6">The sequence shown here is derived from an EMBL/GenBank/DDBJ whole genome shotgun (WGS) entry which is preliminary data.</text>
</comment>
<evidence type="ECO:0000256" key="3">
    <source>
        <dbReference type="SAM" id="MobiDB-lite"/>
    </source>
</evidence>
<sequence>MASVNGLVHVRVVRCVGLQEWPLSASFYLRVRLLPWREEGTTGSVHADASGEAVWGEEDGACVALAHLSTEASQKPCVRLEVRSREMYVYERAVGSAEVDAASLVAGVKKEKITEWAEVREGVRVALELSFSRGATLPRISSKDVLRQHLFRLTTYTRPTWCAVCEQLLVGIRHQGFRCEACGLDCHRDCQLKAHAVRECSRALVSKTPDETLLDEEDEEDWEEFGGRSTHVAPSREAPWLSEPSRGPGYFGPLRTHTVYESAEPRFDATWVFPISTFSSEVRLELVDAARDLVVGTLRFGVLDLEQEEADRVATDAAAYLDKACRAYVVGGDVLADAFWERRNKMYFPASTLKTGKIAASEIVPALRPRWPIRRRQVQPQSGRRRPVVFELAETSEPEPPPETFSMELARRHVERARQVIRWINETYEAYERVMRWTDPLITAPLFAAFVATCVWLDAEHVGVVPLALLVAFFLATARNRLLGHPRKTYFEHAARLAEANHLGHPGPYRPLGRLRVARRGWHDLDDLDLDDGDENEEKTIRSKTTTTRRRVGSASPLNLRLQLILAKPRSHDTLEEGRRRVDRHAIGLRLLEIQQPKPQRPHHEIPRRVHEFGRTSLEKVEMEHPSRV</sequence>
<evidence type="ECO:0000259" key="4">
    <source>
        <dbReference type="PROSITE" id="PS50004"/>
    </source>
</evidence>
<evidence type="ECO:0008006" key="8">
    <source>
        <dbReference type="Google" id="ProtNLM"/>
    </source>
</evidence>
<dbReference type="SMART" id="SM00109">
    <property type="entry name" value="C1"/>
    <property type="match status" value="1"/>
</dbReference>
<feature type="domain" description="C2" evidence="4">
    <location>
        <begin position="1"/>
        <end position="117"/>
    </location>
</feature>
<dbReference type="GO" id="GO:0035556">
    <property type="term" value="P:intracellular signal transduction"/>
    <property type="evidence" value="ECO:0007669"/>
    <property type="project" value="TreeGrafter"/>
</dbReference>
<dbReference type="InterPro" id="IPR000008">
    <property type="entry name" value="C2_dom"/>
</dbReference>
<dbReference type="GO" id="GO:0016020">
    <property type="term" value="C:membrane"/>
    <property type="evidence" value="ECO:0007669"/>
    <property type="project" value="UniProtKB-SubCell"/>
</dbReference>
<protein>
    <recommendedName>
        <fullName evidence="8">Protein kinase C</fullName>
    </recommendedName>
</protein>
<feature type="domain" description="Phorbol-ester/DAG-type" evidence="5">
    <location>
        <begin position="148"/>
        <end position="200"/>
    </location>
</feature>
<dbReference type="InterPro" id="IPR046349">
    <property type="entry name" value="C1-like_sf"/>
</dbReference>
<evidence type="ECO:0000256" key="1">
    <source>
        <dbReference type="ARBA" id="ARBA00022723"/>
    </source>
</evidence>
<dbReference type="Proteomes" id="UP001230188">
    <property type="component" value="Unassembled WGS sequence"/>
</dbReference>
<evidence type="ECO:0000313" key="6">
    <source>
        <dbReference type="EMBL" id="KAJ8598191.1"/>
    </source>
</evidence>
<dbReference type="EMBL" id="JAQMWT010000684">
    <property type="protein sequence ID" value="KAJ8598191.1"/>
    <property type="molecule type" value="Genomic_DNA"/>
</dbReference>
<reference evidence="6" key="1">
    <citation type="submission" date="2023-01" db="EMBL/GenBank/DDBJ databases">
        <title>Metagenome sequencing of chrysophaentin producing Chrysophaeum taylorii.</title>
        <authorList>
            <person name="Davison J."/>
            <person name="Bewley C."/>
        </authorList>
    </citation>
    <scope>NUCLEOTIDE SEQUENCE</scope>
    <source>
        <strain evidence="6">NIES-1699</strain>
    </source>
</reference>
<dbReference type="CDD" id="cd00029">
    <property type="entry name" value="C1"/>
    <property type="match status" value="1"/>
</dbReference>
<keyword evidence="2" id="KW-0862">Zinc</keyword>
<proteinExistence type="predicted"/>
<dbReference type="GO" id="GO:0007200">
    <property type="term" value="P:phospholipase C-activating G protein-coupled receptor signaling pathway"/>
    <property type="evidence" value="ECO:0007669"/>
    <property type="project" value="TreeGrafter"/>
</dbReference>
<keyword evidence="7" id="KW-1185">Reference proteome</keyword>
<dbReference type="PROSITE" id="PS00479">
    <property type="entry name" value="ZF_DAG_PE_1"/>
    <property type="match status" value="1"/>
</dbReference>
<evidence type="ECO:0000256" key="2">
    <source>
        <dbReference type="ARBA" id="ARBA00022833"/>
    </source>
</evidence>
<dbReference type="InterPro" id="IPR002219">
    <property type="entry name" value="PKC_DAG/PE"/>
</dbReference>
<dbReference type="GO" id="GO:0008270">
    <property type="term" value="F:zinc ion binding"/>
    <property type="evidence" value="ECO:0007669"/>
    <property type="project" value="UniProtKB-KW"/>
</dbReference>
<dbReference type="Pfam" id="PF00130">
    <property type="entry name" value="C1_1"/>
    <property type="match status" value="1"/>
</dbReference>
<dbReference type="PANTHER" id="PTHR22968">
    <property type="entry name" value="PROTEIN KINASE C, MU"/>
    <property type="match status" value="1"/>
</dbReference>